<dbReference type="OMA" id="SVQQDWF"/>
<feature type="transmembrane region" description="Helical" evidence="2">
    <location>
        <begin position="54"/>
        <end position="73"/>
    </location>
</feature>
<keyword evidence="2" id="KW-0472">Membrane</keyword>
<sequence length="439" mass="49339">MCSSPATFLTWAVLSVLLGVFLVYHLWRFDRFKCLRWNHGPYSGAFKRVMTYTYLLDVPLIIVYSVGFCVIMYKVGYIDLPGYGVIPMPYALWPEHYKRFIFPLNLVFSIVWSLEMVTHLEELCFWLFLINAGSSQQDWFRSLYFRTWIVGSVLAIIYMPVLTIVTRGNPDKCQAVTFLAGSLGSLSLTFWFLPVLFMFPGFLRNLKAEGVDMNTIVRLTTFHEMNCARIVFRFLFCAPLLILGADGLTSRYIVNSNIFASEFLAFVAAVGCVFSSGLTLLIFFPRSVATEIQAHDSTLFKQPQQMQTLDLTKSMQSDRDSYFAPAPPPPEGSAPPYSSVAENMTVAVSDESGIGKASTLDPERAMPALRTFAPNRRLDSGATVEGGVIVVGLTEGNLARHNLSANVHPFVHNFRSPIELMQTDSYQGITRYGVTRHYA</sequence>
<reference evidence="3 4" key="1">
    <citation type="journal article" date="2012" name="Science">
        <title>The Paleozoic origin of enzymatic lignin decomposition reconstructed from 31 fungal genomes.</title>
        <authorList>
            <person name="Floudas D."/>
            <person name="Binder M."/>
            <person name="Riley R."/>
            <person name="Barry K."/>
            <person name="Blanchette R.A."/>
            <person name="Henrissat B."/>
            <person name="Martinez A.T."/>
            <person name="Otillar R."/>
            <person name="Spatafora J.W."/>
            <person name="Yadav J.S."/>
            <person name="Aerts A."/>
            <person name="Benoit I."/>
            <person name="Boyd A."/>
            <person name="Carlson A."/>
            <person name="Copeland A."/>
            <person name="Coutinho P.M."/>
            <person name="de Vries R.P."/>
            <person name="Ferreira P."/>
            <person name="Findley K."/>
            <person name="Foster B."/>
            <person name="Gaskell J."/>
            <person name="Glotzer D."/>
            <person name="Gorecki P."/>
            <person name="Heitman J."/>
            <person name="Hesse C."/>
            <person name="Hori C."/>
            <person name="Igarashi K."/>
            <person name="Jurgens J.A."/>
            <person name="Kallen N."/>
            <person name="Kersten P."/>
            <person name="Kohler A."/>
            <person name="Kuees U."/>
            <person name="Kumar T.K.A."/>
            <person name="Kuo A."/>
            <person name="LaButti K."/>
            <person name="Larrondo L.F."/>
            <person name="Lindquist E."/>
            <person name="Ling A."/>
            <person name="Lombard V."/>
            <person name="Lucas S."/>
            <person name="Lundell T."/>
            <person name="Martin R."/>
            <person name="McLaughlin D.J."/>
            <person name="Morgenstern I."/>
            <person name="Morin E."/>
            <person name="Murat C."/>
            <person name="Nagy L.G."/>
            <person name="Nolan M."/>
            <person name="Ohm R.A."/>
            <person name="Patyshakuliyeva A."/>
            <person name="Rokas A."/>
            <person name="Ruiz-Duenas F.J."/>
            <person name="Sabat G."/>
            <person name="Salamov A."/>
            <person name="Samejima M."/>
            <person name="Schmutz J."/>
            <person name="Slot J.C."/>
            <person name="St John F."/>
            <person name="Stenlid J."/>
            <person name="Sun H."/>
            <person name="Sun S."/>
            <person name="Syed K."/>
            <person name="Tsang A."/>
            <person name="Wiebenga A."/>
            <person name="Young D."/>
            <person name="Pisabarro A."/>
            <person name="Eastwood D.C."/>
            <person name="Martin F."/>
            <person name="Cullen D."/>
            <person name="Grigoriev I.V."/>
            <person name="Hibbett D.S."/>
        </authorList>
    </citation>
    <scope>NUCLEOTIDE SEQUENCE [LARGE SCALE GENOMIC DNA]</scope>
    <source>
        <strain evidence="3 4">MD-104</strain>
    </source>
</reference>
<dbReference type="EMBL" id="KB467887">
    <property type="protein sequence ID" value="PCH36589.1"/>
    <property type="molecule type" value="Genomic_DNA"/>
</dbReference>
<dbReference type="OrthoDB" id="2384193at2759"/>
<evidence type="ECO:0008006" key="5">
    <source>
        <dbReference type="Google" id="ProtNLM"/>
    </source>
</evidence>
<accession>A0A2H3JCY0</accession>
<proteinExistence type="predicted"/>
<protein>
    <recommendedName>
        <fullName evidence="5">STE3-domain-containing protein</fullName>
    </recommendedName>
</protein>
<evidence type="ECO:0000256" key="2">
    <source>
        <dbReference type="SAM" id="Phobius"/>
    </source>
</evidence>
<feature type="transmembrane region" description="Helical" evidence="2">
    <location>
        <begin position="106"/>
        <end position="131"/>
    </location>
</feature>
<gene>
    <name evidence="3" type="ORF">WOLCODRAFT_140511</name>
</gene>
<keyword evidence="2" id="KW-0812">Transmembrane</keyword>
<evidence type="ECO:0000256" key="1">
    <source>
        <dbReference type="SAM" id="MobiDB-lite"/>
    </source>
</evidence>
<feature type="transmembrane region" description="Helical" evidence="2">
    <location>
        <begin position="177"/>
        <end position="199"/>
    </location>
</feature>
<dbReference type="Proteomes" id="UP000218811">
    <property type="component" value="Unassembled WGS sequence"/>
</dbReference>
<feature type="transmembrane region" description="Helical" evidence="2">
    <location>
        <begin position="143"/>
        <end position="165"/>
    </location>
</feature>
<organism evidence="3 4">
    <name type="scientific">Wolfiporia cocos (strain MD-104)</name>
    <name type="common">Brown rot fungus</name>
    <dbReference type="NCBI Taxonomy" id="742152"/>
    <lineage>
        <taxon>Eukaryota</taxon>
        <taxon>Fungi</taxon>
        <taxon>Dikarya</taxon>
        <taxon>Basidiomycota</taxon>
        <taxon>Agaricomycotina</taxon>
        <taxon>Agaricomycetes</taxon>
        <taxon>Polyporales</taxon>
        <taxon>Phaeolaceae</taxon>
        <taxon>Wolfiporia</taxon>
    </lineage>
</organism>
<feature type="transmembrane region" description="Helical" evidence="2">
    <location>
        <begin position="6"/>
        <end position="27"/>
    </location>
</feature>
<keyword evidence="4" id="KW-1185">Reference proteome</keyword>
<keyword evidence="2" id="KW-1133">Transmembrane helix</keyword>
<evidence type="ECO:0000313" key="3">
    <source>
        <dbReference type="EMBL" id="PCH36589.1"/>
    </source>
</evidence>
<feature type="transmembrane region" description="Helical" evidence="2">
    <location>
        <begin position="230"/>
        <end position="248"/>
    </location>
</feature>
<evidence type="ECO:0000313" key="4">
    <source>
        <dbReference type="Proteomes" id="UP000218811"/>
    </source>
</evidence>
<dbReference type="AlphaFoldDB" id="A0A2H3JCY0"/>
<feature type="transmembrane region" description="Helical" evidence="2">
    <location>
        <begin position="263"/>
        <end position="284"/>
    </location>
</feature>
<name>A0A2H3JCY0_WOLCO</name>
<dbReference type="STRING" id="742152.A0A2H3JCY0"/>
<feature type="region of interest" description="Disordered" evidence="1">
    <location>
        <begin position="318"/>
        <end position="338"/>
    </location>
</feature>